<dbReference type="InterPro" id="IPR051110">
    <property type="entry name" value="Ly-6/neurotoxin-like_GPI-ap"/>
</dbReference>
<dbReference type="RefSeq" id="XP_044934148.1">
    <property type="nucleotide sequence ID" value="XM_045078213.1"/>
</dbReference>
<keyword evidence="2" id="KW-0472">Membrane</keyword>
<evidence type="ECO:0000313" key="7">
    <source>
        <dbReference type="RefSeq" id="XP_044934148.1"/>
    </source>
</evidence>
<dbReference type="Proteomes" id="UP000000715">
    <property type="component" value="Unplaced"/>
</dbReference>
<dbReference type="GO" id="GO:0098552">
    <property type="term" value="C:side of membrane"/>
    <property type="evidence" value="ECO:0007669"/>
    <property type="project" value="UniProtKB-KW"/>
</dbReference>
<evidence type="ECO:0000256" key="2">
    <source>
        <dbReference type="ARBA" id="ARBA00022622"/>
    </source>
</evidence>
<name>A0A8U0S0I6_MUSPF</name>
<keyword evidence="2" id="KW-0449">Lipoprotein</keyword>
<evidence type="ECO:0000259" key="5">
    <source>
        <dbReference type="Pfam" id="PF00087"/>
    </source>
</evidence>
<protein>
    <submittedName>
        <fullName evidence="7">Secreted Ly-6/uPAR-related protein 1</fullName>
    </submittedName>
</protein>
<dbReference type="FunFam" id="2.10.60.10:FF:000003">
    <property type="entry name" value="lymphocyte antigen 6E isoform X1"/>
    <property type="match status" value="1"/>
</dbReference>
<dbReference type="InterPro" id="IPR035076">
    <property type="entry name" value="Toxin/TOLIP"/>
</dbReference>
<evidence type="ECO:0000256" key="1">
    <source>
        <dbReference type="ARBA" id="ARBA00004589"/>
    </source>
</evidence>
<evidence type="ECO:0000313" key="6">
    <source>
        <dbReference type="Proteomes" id="UP000000715"/>
    </source>
</evidence>
<reference evidence="7" key="1">
    <citation type="submission" date="2025-08" db="UniProtKB">
        <authorList>
            <consortium name="RefSeq"/>
        </authorList>
    </citation>
    <scope>IDENTIFICATION</scope>
    <source>
        <tissue evidence="7">Brain</tissue>
    </source>
</reference>
<dbReference type="OrthoDB" id="9900838at2759"/>
<feature type="compositionally biased region" description="Low complexity" evidence="4">
    <location>
        <begin position="145"/>
        <end position="156"/>
    </location>
</feature>
<organism evidence="6 7">
    <name type="scientific">Mustela putorius furo</name>
    <name type="common">European domestic ferret</name>
    <name type="synonym">Mustela furo</name>
    <dbReference type="NCBI Taxonomy" id="9669"/>
    <lineage>
        <taxon>Eukaryota</taxon>
        <taxon>Metazoa</taxon>
        <taxon>Chordata</taxon>
        <taxon>Craniata</taxon>
        <taxon>Vertebrata</taxon>
        <taxon>Euteleostomi</taxon>
        <taxon>Mammalia</taxon>
        <taxon>Eutheria</taxon>
        <taxon>Laurasiatheria</taxon>
        <taxon>Carnivora</taxon>
        <taxon>Caniformia</taxon>
        <taxon>Musteloidea</taxon>
        <taxon>Mustelidae</taxon>
        <taxon>Mustelinae</taxon>
        <taxon>Mustela</taxon>
    </lineage>
</organism>
<evidence type="ECO:0000256" key="3">
    <source>
        <dbReference type="ARBA" id="ARBA00022729"/>
    </source>
</evidence>
<gene>
    <name evidence="7" type="primary">SLURP1</name>
</gene>
<dbReference type="PANTHER" id="PTHR16983">
    <property type="entry name" value="UPAR/LY6 DOMAIN-CONTAINING PROTEIN"/>
    <property type="match status" value="1"/>
</dbReference>
<dbReference type="CTD" id="57152"/>
<dbReference type="GO" id="GO:0005886">
    <property type="term" value="C:plasma membrane"/>
    <property type="evidence" value="ECO:0007669"/>
    <property type="project" value="TreeGrafter"/>
</dbReference>
<dbReference type="AlphaFoldDB" id="A0A8U0S0I6"/>
<keyword evidence="6" id="KW-1185">Reference proteome</keyword>
<proteinExistence type="predicted"/>
<accession>A0A8U0S0I6</accession>
<dbReference type="Gene3D" id="2.10.60.10">
    <property type="entry name" value="CD59"/>
    <property type="match status" value="1"/>
</dbReference>
<feature type="domain" description="Snake toxin/toxin-like" evidence="5">
    <location>
        <begin position="60"/>
        <end position="136"/>
    </location>
</feature>
<dbReference type="SUPFAM" id="SSF57302">
    <property type="entry name" value="Snake toxin-like"/>
    <property type="match status" value="1"/>
</dbReference>
<comment type="subcellular location">
    <subcellularLocation>
        <location evidence="1">Membrane</location>
        <topology evidence="1">Lipid-anchor</topology>
        <topology evidence="1">GPI-anchor</topology>
    </subcellularLocation>
</comment>
<feature type="region of interest" description="Disordered" evidence="4">
    <location>
        <begin position="145"/>
        <end position="180"/>
    </location>
</feature>
<dbReference type="CDD" id="cd23560">
    <property type="entry name" value="TFP_LU_ECD_SLURP1_like"/>
    <property type="match status" value="1"/>
</dbReference>
<keyword evidence="3" id="KW-0732">Signal</keyword>
<dbReference type="PANTHER" id="PTHR16983:SF16">
    <property type="entry name" value="UPAR_LY6 DOMAIN-CONTAINING PROTEIN"/>
    <property type="match status" value="1"/>
</dbReference>
<keyword evidence="2" id="KW-0336">GPI-anchor</keyword>
<keyword evidence="2" id="KW-0325">Glycoprotein</keyword>
<evidence type="ECO:0000256" key="4">
    <source>
        <dbReference type="SAM" id="MobiDB-lite"/>
    </source>
</evidence>
<dbReference type="Pfam" id="PF00087">
    <property type="entry name" value="Toxin_TOLIP"/>
    <property type="match status" value="1"/>
</dbReference>
<dbReference type="InterPro" id="IPR045860">
    <property type="entry name" value="Snake_toxin-like_sf"/>
</dbReference>
<dbReference type="GeneID" id="101675966"/>
<sequence length="180" mass="19028">MSLPPPPWQALQGGQGISVHGGGPGAACPGFRAWQMAWCRAALPLLLIAASSVRGGEAFKCFTCEQPTTISLCKNVTRCKPEATACQTVLVQVESEYPFNQSPKVTRSCANSCIATDPDSIGIAHPVYCCFYDLCNSMQGTRLGASRRGPRSSAASFPEGPSATGDRLYPRASLSSPSLR</sequence>